<dbReference type="Proteomes" id="UP000272528">
    <property type="component" value="Chromosome"/>
</dbReference>
<proteinExistence type="predicted"/>
<dbReference type="RefSeq" id="WP_126017168.1">
    <property type="nucleotide sequence ID" value="NZ_CP034437.1"/>
</dbReference>
<dbReference type="AlphaFoldDB" id="A0A3S9A6W2"/>
<feature type="domain" description="HTH araC/xylS-type" evidence="4">
    <location>
        <begin position="216"/>
        <end position="302"/>
    </location>
</feature>
<dbReference type="SUPFAM" id="SSF46689">
    <property type="entry name" value="Homeodomain-like"/>
    <property type="match status" value="2"/>
</dbReference>
<keyword evidence="6" id="KW-1185">Reference proteome</keyword>
<evidence type="ECO:0000256" key="2">
    <source>
        <dbReference type="ARBA" id="ARBA00023125"/>
    </source>
</evidence>
<dbReference type="KEGG" id="palb:EJC50_18635"/>
<evidence type="ECO:0000313" key="5">
    <source>
        <dbReference type="EMBL" id="AZN41461.1"/>
    </source>
</evidence>
<protein>
    <submittedName>
        <fullName evidence="5">AraC family transcriptional regulator</fullName>
    </submittedName>
</protein>
<organism evidence="5 6">
    <name type="scientific">Paenibacillus albus</name>
    <dbReference type="NCBI Taxonomy" id="2495582"/>
    <lineage>
        <taxon>Bacteria</taxon>
        <taxon>Bacillati</taxon>
        <taxon>Bacillota</taxon>
        <taxon>Bacilli</taxon>
        <taxon>Bacillales</taxon>
        <taxon>Paenibacillaceae</taxon>
        <taxon>Paenibacillus</taxon>
    </lineage>
</organism>
<dbReference type="InterPro" id="IPR009057">
    <property type="entry name" value="Homeodomain-like_sf"/>
</dbReference>
<dbReference type="EMBL" id="CP034437">
    <property type="protein sequence ID" value="AZN41461.1"/>
    <property type="molecule type" value="Genomic_DNA"/>
</dbReference>
<evidence type="ECO:0000259" key="4">
    <source>
        <dbReference type="PROSITE" id="PS01124"/>
    </source>
</evidence>
<evidence type="ECO:0000313" key="6">
    <source>
        <dbReference type="Proteomes" id="UP000272528"/>
    </source>
</evidence>
<dbReference type="InterPro" id="IPR018060">
    <property type="entry name" value="HTH_AraC"/>
</dbReference>
<dbReference type="Pfam" id="PF12833">
    <property type="entry name" value="HTH_18"/>
    <property type="match status" value="1"/>
</dbReference>
<dbReference type="PANTHER" id="PTHR43280:SF2">
    <property type="entry name" value="HTH-TYPE TRANSCRIPTIONAL REGULATOR EXSA"/>
    <property type="match status" value="1"/>
</dbReference>
<dbReference type="OrthoDB" id="9794370at2"/>
<reference evidence="6" key="1">
    <citation type="submission" date="2018-12" db="EMBL/GenBank/DDBJ databases">
        <title>Genome sequence of Peanibacillus sp.</title>
        <authorList>
            <person name="Subramani G."/>
            <person name="Srinivasan S."/>
            <person name="Kim M.K."/>
        </authorList>
    </citation>
    <scope>NUCLEOTIDE SEQUENCE [LARGE SCALE GENOMIC DNA]</scope>
    <source>
        <strain evidence="6">18JY67-1</strain>
    </source>
</reference>
<gene>
    <name evidence="5" type="ORF">EJC50_18635</name>
</gene>
<dbReference type="GO" id="GO:0003700">
    <property type="term" value="F:DNA-binding transcription factor activity"/>
    <property type="evidence" value="ECO:0007669"/>
    <property type="project" value="InterPro"/>
</dbReference>
<accession>A0A3S9A6W2</accession>
<dbReference type="Gene3D" id="1.10.10.60">
    <property type="entry name" value="Homeodomain-like"/>
    <property type="match status" value="2"/>
</dbReference>
<evidence type="ECO:0000256" key="1">
    <source>
        <dbReference type="ARBA" id="ARBA00023015"/>
    </source>
</evidence>
<keyword evidence="2" id="KW-0238">DNA-binding</keyword>
<dbReference type="PROSITE" id="PS01124">
    <property type="entry name" value="HTH_ARAC_FAMILY_2"/>
    <property type="match status" value="1"/>
</dbReference>
<keyword evidence="1" id="KW-0805">Transcription regulation</keyword>
<sequence length="302" mass="35148">MSELLAGNDRGEVIYEKDAKYILVFSFHDVVSEQRIYQQLQDILSHIGSVIRTYLNASVTFGISTIQTGYSALKQLYQEGAGALEQRFILGSERYIRWDSAKSHSLPSIVGAKLERMLQESKPFNDRHAKEIESGTQSLVRLERIGKLHVQTMMIRWIHWPTVNLISDDISAMALDYAGQIHQSATLDEAIAIFQRYLLEIMNYNEKKKYLSKEIAEAIKFIREHYDQELSLQQIADQVRMNPSYLSRLFKKELQMSFVEYLNSFRIDMAKSLLLNTHLKSYEIAQKTGYWDDSYFSRTFKK</sequence>
<name>A0A3S9A6W2_9BACL</name>
<evidence type="ECO:0000256" key="3">
    <source>
        <dbReference type="ARBA" id="ARBA00023163"/>
    </source>
</evidence>
<dbReference type="SMART" id="SM00342">
    <property type="entry name" value="HTH_ARAC"/>
    <property type="match status" value="1"/>
</dbReference>
<keyword evidence="3" id="KW-0804">Transcription</keyword>
<dbReference type="PANTHER" id="PTHR43280">
    <property type="entry name" value="ARAC-FAMILY TRANSCRIPTIONAL REGULATOR"/>
    <property type="match status" value="1"/>
</dbReference>
<dbReference type="GO" id="GO:0043565">
    <property type="term" value="F:sequence-specific DNA binding"/>
    <property type="evidence" value="ECO:0007669"/>
    <property type="project" value="InterPro"/>
</dbReference>